<name>A0A3T1D052_9BACL</name>
<organism evidence="1 2">
    <name type="scientific">Cohnella abietis</name>
    <dbReference type="NCBI Taxonomy" id="2507935"/>
    <lineage>
        <taxon>Bacteria</taxon>
        <taxon>Bacillati</taxon>
        <taxon>Bacillota</taxon>
        <taxon>Bacilli</taxon>
        <taxon>Bacillales</taxon>
        <taxon>Paenibacillaceae</taxon>
        <taxon>Cohnella</taxon>
    </lineage>
</organism>
<accession>A0A3T1D052</accession>
<dbReference type="EMBL" id="AP019400">
    <property type="protein sequence ID" value="BBI31497.1"/>
    <property type="molecule type" value="Genomic_DNA"/>
</dbReference>
<protein>
    <recommendedName>
        <fullName evidence="3">DUF1918 domain-containing protein</fullName>
    </recommendedName>
</protein>
<evidence type="ECO:0000313" key="1">
    <source>
        <dbReference type="EMBL" id="BBI31497.1"/>
    </source>
</evidence>
<evidence type="ECO:0000313" key="2">
    <source>
        <dbReference type="Proteomes" id="UP000289856"/>
    </source>
</evidence>
<dbReference type="KEGG" id="cohn:KCTCHS21_08960"/>
<dbReference type="Proteomes" id="UP000289856">
    <property type="component" value="Chromosome"/>
</dbReference>
<dbReference type="AlphaFoldDB" id="A0A3T1D052"/>
<reference evidence="1 2" key="1">
    <citation type="submission" date="2019-01" db="EMBL/GenBank/DDBJ databases">
        <title>Complete genome sequence of Cohnella hallensis HS21 isolated from Korean fir (Abies koreana) rhizospheric soil.</title>
        <authorList>
            <person name="Jiang L."/>
            <person name="Kang S.W."/>
            <person name="Kim S."/>
            <person name="Jung J."/>
            <person name="Kim C.Y."/>
            <person name="Kim D.H."/>
            <person name="Kim S.W."/>
            <person name="Lee J."/>
        </authorList>
    </citation>
    <scope>NUCLEOTIDE SEQUENCE [LARGE SCALE GENOMIC DNA]</scope>
    <source>
        <strain evidence="1 2">HS21</strain>
    </source>
</reference>
<sequence>MKVGDHVVYLQDGSKGIIMEIHGNLYHIIWEDHFSSWENGERLKIQEAYS</sequence>
<evidence type="ECO:0008006" key="3">
    <source>
        <dbReference type="Google" id="ProtNLM"/>
    </source>
</evidence>
<dbReference type="RefSeq" id="WP_157993946.1">
    <property type="nucleotide sequence ID" value="NZ_AP019400.1"/>
</dbReference>
<gene>
    <name evidence="1" type="ORF">KCTCHS21_08960</name>
</gene>
<proteinExistence type="predicted"/>
<keyword evidence="2" id="KW-1185">Reference proteome</keyword>
<dbReference type="OrthoDB" id="2469096at2"/>